<evidence type="ECO:0008006" key="3">
    <source>
        <dbReference type="Google" id="ProtNLM"/>
    </source>
</evidence>
<name>A0A131YBK1_RHIAP</name>
<dbReference type="AlphaFoldDB" id="A0A131YBK1"/>
<protein>
    <recommendedName>
        <fullName evidence="3">Secreted protein</fullName>
    </recommendedName>
</protein>
<dbReference type="EMBL" id="GEDV01012649">
    <property type="protein sequence ID" value="JAP75908.1"/>
    <property type="molecule type" value="Transcribed_RNA"/>
</dbReference>
<reference evidence="2" key="1">
    <citation type="journal article" date="2016" name="Ticks Tick Borne Dis.">
        <title>De novo assembly and annotation of the salivary gland transcriptome of Rhipicephalus appendiculatus male and female ticks during blood feeding.</title>
        <authorList>
            <person name="de Castro M.H."/>
            <person name="de Klerk D."/>
            <person name="Pienaar R."/>
            <person name="Latif A.A."/>
            <person name="Rees D.J."/>
            <person name="Mans B.J."/>
        </authorList>
    </citation>
    <scope>NUCLEOTIDE SEQUENCE</scope>
    <source>
        <tissue evidence="2">Salivary glands</tissue>
    </source>
</reference>
<accession>A0A131YBK1</accession>
<organism evidence="2">
    <name type="scientific">Rhipicephalus appendiculatus</name>
    <name type="common">Brown ear tick</name>
    <dbReference type="NCBI Taxonomy" id="34631"/>
    <lineage>
        <taxon>Eukaryota</taxon>
        <taxon>Metazoa</taxon>
        <taxon>Ecdysozoa</taxon>
        <taxon>Arthropoda</taxon>
        <taxon>Chelicerata</taxon>
        <taxon>Arachnida</taxon>
        <taxon>Acari</taxon>
        <taxon>Parasitiformes</taxon>
        <taxon>Ixodida</taxon>
        <taxon>Ixodoidea</taxon>
        <taxon>Ixodidae</taxon>
        <taxon>Rhipicephalinae</taxon>
        <taxon>Rhipicephalus</taxon>
        <taxon>Rhipicephalus</taxon>
    </lineage>
</organism>
<keyword evidence="1" id="KW-0732">Signal</keyword>
<evidence type="ECO:0000313" key="2">
    <source>
        <dbReference type="EMBL" id="JAP75908.1"/>
    </source>
</evidence>
<sequence length="84" mass="9009">MPHPHPCWRSTALLLQCPTLATIQDPVTSATSMEEASTKNRFALRKKKKSGGNPNTALMSPVVALSIIRGLCTPVYSLGKVSDS</sequence>
<feature type="signal peptide" evidence="1">
    <location>
        <begin position="1"/>
        <end position="23"/>
    </location>
</feature>
<feature type="chain" id="PRO_5007284583" description="Secreted protein" evidence="1">
    <location>
        <begin position="24"/>
        <end position="84"/>
    </location>
</feature>
<evidence type="ECO:0000256" key="1">
    <source>
        <dbReference type="SAM" id="SignalP"/>
    </source>
</evidence>
<proteinExistence type="predicted"/>